<dbReference type="AlphaFoldDB" id="Q1Q531"/>
<name>Q1Q531_KUEST</name>
<dbReference type="Proteomes" id="UP000501926">
    <property type="component" value="Chromosome"/>
</dbReference>
<evidence type="ECO:0000313" key="2">
    <source>
        <dbReference type="EMBL" id="QII12486.1"/>
    </source>
</evidence>
<reference evidence="2 3" key="3">
    <citation type="submission" date="2020-02" db="EMBL/GenBank/DDBJ databases">
        <title>Newly sequenced genome of strain CSTR1 showed variability in Candidatus Kuenenia stuttgartiensis genomes.</title>
        <authorList>
            <person name="Ding C."/>
            <person name="Adrian L."/>
        </authorList>
    </citation>
    <scope>NUCLEOTIDE SEQUENCE [LARGE SCALE GENOMIC DNA]</scope>
    <source>
        <strain evidence="2 3">CSTR1</strain>
    </source>
</reference>
<reference evidence="1" key="2">
    <citation type="submission" date="2006-01" db="EMBL/GenBank/DDBJ databases">
        <authorList>
            <person name="Genoscope"/>
        </authorList>
    </citation>
    <scope>NUCLEOTIDE SEQUENCE</scope>
</reference>
<accession>Q1Q531</accession>
<evidence type="ECO:0000313" key="1">
    <source>
        <dbReference type="EMBL" id="CAJ75114.1"/>
    </source>
</evidence>
<gene>
    <name evidence="2" type="ORF">KsCSTR_31070</name>
    <name evidence="1" type="ORF">kuste4352</name>
</gene>
<proteinExistence type="predicted"/>
<dbReference type="EMBL" id="CT573071">
    <property type="protein sequence ID" value="CAJ75114.1"/>
    <property type="molecule type" value="Genomic_DNA"/>
</dbReference>
<reference evidence="1" key="1">
    <citation type="journal article" date="2006" name="Nature">
        <title>Deciphering the evolution and metabolism of an anammox bacterium from a community genome.</title>
        <authorList>
            <person name="Strous M."/>
            <person name="Pelletier E."/>
            <person name="Mangenot S."/>
            <person name="Rattei T."/>
            <person name="Lehner A."/>
            <person name="Taylor M.W."/>
            <person name="Horn M."/>
            <person name="Daims H."/>
            <person name="Bartol-Mavel D."/>
            <person name="Wincker P."/>
            <person name="Barbe V."/>
            <person name="Fonknechten N."/>
            <person name="Vallenet D."/>
            <person name="Segurens B."/>
            <person name="Schenowitz-Truong C."/>
            <person name="Medigue C."/>
            <person name="Collingro A."/>
            <person name="Snel B."/>
            <person name="Dutilh B.E."/>
            <person name="OpDenCamp H.J.M."/>
            <person name="vanDerDrift C."/>
            <person name="Cirpus I."/>
            <person name="vanDePas-Schoonen K.T."/>
            <person name="Harhangi H.R."/>
            <person name="vanNiftrik L."/>
            <person name="Schmid M."/>
            <person name="Keltjens J."/>
            <person name="vanDeVossenberg J."/>
            <person name="Kartal B."/>
            <person name="Meier H."/>
            <person name="Frishman D."/>
            <person name="Huynen M.A."/>
            <person name="Mewes H."/>
            <person name="Weissenbach J."/>
            <person name="Jetten M.S.M."/>
            <person name="Wagner M."/>
            <person name="LePaslier D."/>
        </authorList>
    </citation>
    <scope>NUCLEOTIDE SEQUENCE</scope>
</reference>
<sequence>MRIKYLGILNRLCSGKARLATTLNVYGFQYFQLSNEQTHPSNPSYRDAWPCVSISNSPIWRGKGWVKMNAGWFFI</sequence>
<protein>
    <submittedName>
        <fullName evidence="1">Uncharacterized protein</fullName>
    </submittedName>
</protein>
<dbReference type="EMBL" id="CP049055">
    <property type="protein sequence ID" value="QII12486.1"/>
    <property type="molecule type" value="Genomic_DNA"/>
</dbReference>
<organism evidence="1">
    <name type="scientific">Kuenenia stuttgartiensis</name>
    <dbReference type="NCBI Taxonomy" id="174633"/>
    <lineage>
        <taxon>Bacteria</taxon>
        <taxon>Pseudomonadati</taxon>
        <taxon>Planctomycetota</taxon>
        <taxon>Candidatus Brocadiia</taxon>
        <taxon>Candidatus Brocadiales</taxon>
        <taxon>Candidatus Brocadiaceae</taxon>
        <taxon>Candidatus Kuenenia</taxon>
    </lineage>
</organism>
<evidence type="ECO:0000313" key="3">
    <source>
        <dbReference type="Proteomes" id="UP000501926"/>
    </source>
</evidence>